<keyword evidence="2" id="KW-1185">Reference proteome</keyword>
<sequence length="116" mass="13212">MFKKSQFNIQNRDLKIKSKFYVKLQEFVQLFNGLLCPNLIASSLSSKRMLLSTRLFSSVASVTKASSTLRFSLAEVSITNSTSVYVVVHVNAPEFLLWIFRSLFTGQNIPIREAHH</sequence>
<dbReference type="Proteomes" id="UP000078200">
    <property type="component" value="Unassembled WGS sequence"/>
</dbReference>
<dbReference type="AlphaFoldDB" id="A0A1A9VAQ4"/>
<evidence type="ECO:0000313" key="1">
    <source>
        <dbReference type="EnsemblMetazoa" id="GAUT031263-PA"/>
    </source>
</evidence>
<reference evidence="1" key="1">
    <citation type="submission" date="2020-05" db="UniProtKB">
        <authorList>
            <consortium name="EnsemblMetazoa"/>
        </authorList>
    </citation>
    <scope>IDENTIFICATION</scope>
    <source>
        <strain evidence="1">TTRI</strain>
    </source>
</reference>
<organism evidence="1 2">
    <name type="scientific">Glossina austeni</name>
    <name type="common">Savannah tsetse fly</name>
    <dbReference type="NCBI Taxonomy" id="7395"/>
    <lineage>
        <taxon>Eukaryota</taxon>
        <taxon>Metazoa</taxon>
        <taxon>Ecdysozoa</taxon>
        <taxon>Arthropoda</taxon>
        <taxon>Hexapoda</taxon>
        <taxon>Insecta</taxon>
        <taxon>Pterygota</taxon>
        <taxon>Neoptera</taxon>
        <taxon>Endopterygota</taxon>
        <taxon>Diptera</taxon>
        <taxon>Brachycera</taxon>
        <taxon>Muscomorpha</taxon>
        <taxon>Hippoboscoidea</taxon>
        <taxon>Glossinidae</taxon>
        <taxon>Glossina</taxon>
    </lineage>
</organism>
<dbReference type="EnsemblMetazoa" id="GAUT031263-RA">
    <property type="protein sequence ID" value="GAUT031263-PA"/>
    <property type="gene ID" value="GAUT031263"/>
</dbReference>
<accession>A0A1A9VAQ4</accession>
<proteinExistence type="predicted"/>
<name>A0A1A9VAQ4_GLOAU</name>
<dbReference type="VEuPathDB" id="VectorBase:GAUT031263"/>
<evidence type="ECO:0000313" key="2">
    <source>
        <dbReference type="Proteomes" id="UP000078200"/>
    </source>
</evidence>
<protein>
    <submittedName>
        <fullName evidence="1">Uncharacterized protein</fullName>
    </submittedName>
</protein>